<reference evidence="1 2" key="1">
    <citation type="submission" date="2023-10" db="EMBL/GenBank/DDBJ databases">
        <authorList>
            <person name="Wang X.X."/>
        </authorList>
    </citation>
    <scope>NUCLEOTIDE SEQUENCE [LARGE SCALE GENOMIC DNA]</scope>
    <source>
        <strain evidence="1 2">NBRC 12816</strain>
    </source>
</reference>
<sequence length="153" mass="17274">MLLDQYVYFALSSERTTAQEMTALLGILPDETKVRGSRIVQPAIPVCHQWRVVCREPGLRVNEQIAQVLERLRPHTDRIASLTRRLGAEPGAGRAATLQVVRYFGEADEPSNDNQPDAERKPNPFGWHLDQEVLDFLAATGAFLDIDEYDRTD</sequence>
<accession>A0ABU4JZ35</accession>
<proteinExistence type="predicted"/>
<comment type="caution">
    <text evidence="1">The sequence shown here is derived from an EMBL/GenBank/DDBJ whole genome shotgun (WGS) entry which is preliminary data.</text>
</comment>
<dbReference type="EMBL" id="JAWJZF010000149">
    <property type="protein sequence ID" value="MDX2290752.1"/>
    <property type="molecule type" value="Genomic_DNA"/>
</dbReference>
<gene>
    <name evidence="1" type="ORF">R2363_00895</name>
</gene>
<organism evidence="1 2">
    <name type="scientific">Streptomyces roseolus</name>
    <dbReference type="NCBI Taxonomy" id="67358"/>
    <lineage>
        <taxon>Bacteria</taxon>
        <taxon>Bacillati</taxon>
        <taxon>Actinomycetota</taxon>
        <taxon>Actinomycetes</taxon>
        <taxon>Kitasatosporales</taxon>
        <taxon>Streptomycetaceae</taxon>
        <taxon>Streptomyces</taxon>
    </lineage>
</organism>
<keyword evidence="2" id="KW-1185">Reference proteome</keyword>
<evidence type="ECO:0000313" key="2">
    <source>
        <dbReference type="Proteomes" id="UP001278571"/>
    </source>
</evidence>
<name>A0ABU4JZ35_9ACTN</name>
<dbReference type="InterPro" id="IPR025459">
    <property type="entry name" value="DUF4279"/>
</dbReference>
<dbReference type="RefSeq" id="WP_319007350.1">
    <property type="nucleotide sequence ID" value="NZ_JAWJZF010000149.1"/>
</dbReference>
<dbReference type="Pfam" id="PF14106">
    <property type="entry name" value="DUF4279"/>
    <property type="match status" value="1"/>
</dbReference>
<dbReference type="Proteomes" id="UP001278571">
    <property type="component" value="Unassembled WGS sequence"/>
</dbReference>
<evidence type="ECO:0000313" key="1">
    <source>
        <dbReference type="EMBL" id="MDX2290752.1"/>
    </source>
</evidence>
<protein>
    <submittedName>
        <fullName evidence="1">DUF4279 domain-containing protein</fullName>
    </submittedName>
</protein>